<evidence type="ECO:0000256" key="4">
    <source>
        <dbReference type="ARBA" id="ARBA00023306"/>
    </source>
</evidence>
<dbReference type="SMART" id="SM00385">
    <property type="entry name" value="CYCLIN"/>
    <property type="match status" value="1"/>
</dbReference>
<feature type="domain" description="Cyclin-like" evidence="9">
    <location>
        <begin position="79"/>
        <end position="188"/>
    </location>
</feature>
<evidence type="ECO:0000256" key="5">
    <source>
        <dbReference type="ARBA" id="ARBA00053308"/>
    </source>
</evidence>
<proteinExistence type="inferred from homology"/>
<dbReference type="GO" id="GO:0051301">
    <property type="term" value="P:cell division"/>
    <property type="evidence" value="ECO:0007669"/>
    <property type="project" value="UniProtKB-KW"/>
</dbReference>
<dbReference type="Gene3D" id="1.10.472.10">
    <property type="entry name" value="Cyclin-like"/>
    <property type="match status" value="1"/>
</dbReference>
<evidence type="ECO:0000256" key="1">
    <source>
        <dbReference type="ARBA" id="ARBA00008742"/>
    </source>
</evidence>
<evidence type="ECO:0000313" key="11">
    <source>
        <dbReference type="Proteomes" id="UP001162090"/>
    </source>
</evidence>
<dbReference type="EMBL" id="OX365927">
    <property type="protein sequence ID" value="CAI4052485.1"/>
    <property type="molecule type" value="Genomic_DNA"/>
</dbReference>
<dbReference type="InterPro" id="IPR014399">
    <property type="entry name" value="Cyclin_CLN"/>
</dbReference>
<dbReference type="PIRSF" id="PIRSF001770">
    <property type="entry name" value="Cyclin_CLN"/>
    <property type="match status" value="1"/>
</dbReference>
<dbReference type="CDD" id="cd20559">
    <property type="entry name" value="CYCLIN_ScCLN_like"/>
    <property type="match status" value="1"/>
</dbReference>
<evidence type="ECO:0000313" key="10">
    <source>
        <dbReference type="EMBL" id="CAI4052485.1"/>
    </source>
</evidence>
<keyword evidence="4 6" id="KW-0131">Cell cycle</keyword>
<dbReference type="FunFam" id="1.10.472.10:FF:000080">
    <property type="entry name" value="G1/S-specific cyclin"/>
    <property type="match status" value="1"/>
</dbReference>
<dbReference type="InterPro" id="IPR013763">
    <property type="entry name" value="Cyclin-like_dom"/>
</dbReference>
<dbReference type="Pfam" id="PF00134">
    <property type="entry name" value="Cyclin_N"/>
    <property type="match status" value="1"/>
</dbReference>
<dbReference type="GO" id="GO:0007089">
    <property type="term" value="P:traversing start control point of mitotic cell cycle"/>
    <property type="evidence" value="ECO:0007669"/>
    <property type="project" value="UniProtKB-ARBA"/>
</dbReference>
<evidence type="ECO:0000256" key="8">
    <source>
        <dbReference type="SAM" id="MobiDB-lite"/>
    </source>
</evidence>
<gene>
    <name evidence="10" type="primary">SUVC16G0240</name>
    <name evidence="10" type="ORF">SUVC_16G0240</name>
</gene>
<dbReference type="AlphaFoldDB" id="A0AA35NLH4"/>
<dbReference type="PANTHER" id="PTHR21615">
    <property type="entry name" value="CYCLIN N-TERMINAL DOMAIN-CONTAINING PROTEIN 1"/>
    <property type="match status" value="1"/>
</dbReference>
<comment type="function">
    <text evidence="5">Essential for the control of the cell cycle at the G1/S (start) transition. Interacts with the CDC28 protein kinase to form MPF.</text>
</comment>
<feature type="region of interest" description="Disordered" evidence="8">
    <location>
        <begin position="391"/>
        <end position="418"/>
    </location>
</feature>
<dbReference type="Proteomes" id="UP001162090">
    <property type="component" value="Chromosome 16"/>
</dbReference>
<sequence>MANADLKSRMGLIINTKPEYYPIELSNAELLSHFETLQEYHQEISTNVIAQSCKFKPSPKLIDQQPEMNPAETRSKIVTFLFELSVVTRVTNGIFFHSVRLYDRYCSKRIVLQDQAKLVVATCLWLAAKTWGGCNHIINNVVIPTGGRFYGPNPRARIPRLSELVHYCGDGQVFDESMFLQMERHILDTLNWNVYEPMINDYVLNVDENCLMQYELYENQMSYNKQWSEKRQSQLSQDSDATVDERLSYQNEEEEEEEEEEDLNLKIKLINLKKFLIDVSAWQYDLLKFELFEVSHGIFSIINQFTNQDHGPFLMTPMTAESKNAEILTILINAIISVPKSLMEVYKTISGVLPFIDQVRGYQLALQRKLQIASNLNLSRKLTISTPSCSFENSNTTSIPSPTYSSQSHTPMRNMSSLSDNSVFSRKMEQSSPITPSMYQFGQQQPASICGSTVSVNSLTNTNSNHDQGSYEKMTNPNNNNAINDYIDLLNVGDSNKENGIPAAAHFLNGGPPKTNFINHGMFPSPSGTINSGNSSSASSLISFGVGNKQMV</sequence>
<protein>
    <recommendedName>
        <fullName evidence="6">G1/S-specific cyclin</fullName>
    </recommendedName>
</protein>
<evidence type="ECO:0000256" key="2">
    <source>
        <dbReference type="ARBA" id="ARBA00022618"/>
    </source>
</evidence>
<reference evidence="10" key="1">
    <citation type="submission" date="2022-10" db="EMBL/GenBank/DDBJ databases">
        <authorList>
            <person name="Byrne P K."/>
        </authorList>
    </citation>
    <scope>NUCLEOTIDE SEQUENCE</scope>
    <source>
        <strain evidence="10">CBS7001</strain>
    </source>
</reference>
<keyword evidence="3 6" id="KW-0195">Cyclin</keyword>
<evidence type="ECO:0000256" key="6">
    <source>
        <dbReference type="PIRNR" id="PIRNR001770"/>
    </source>
</evidence>
<name>A0AA35NLH4_SACUV</name>
<keyword evidence="2 6" id="KW-0132">Cell division</keyword>
<evidence type="ECO:0000256" key="7">
    <source>
        <dbReference type="RuleBase" id="RU000383"/>
    </source>
</evidence>
<dbReference type="InterPro" id="IPR048258">
    <property type="entry name" value="Cyclins_cyclin-box"/>
</dbReference>
<evidence type="ECO:0000256" key="3">
    <source>
        <dbReference type="ARBA" id="ARBA00023127"/>
    </source>
</evidence>
<dbReference type="GO" id="GO:0000307">
    <property type="term" value="C:cyclin-dependent protein kinase holoenzyme complex"/>
    <property type="evidence" value="ECO:0007669"/>
    <property type="project" value="UniProtKB-ARBA"/>
</dbReference>
<comment type="similarity">
    <text evidence="1 6 7">Belongs to the cyclin family.</text>
</comment>
<evidence type="ECO:0000259" key="9">
    <source>
        <dbReference type="SMART" id="SM00385"/>
    </source>
</evidence>
<dbReference type="InterPro" id="IPR006671">
    <property type="entry name" value="Cyclin_N"/>
</dbReference>
<dbReference type="SUPFAM" id="SSF47954">
    <property type="entry name" value="Cyclin-like"/>
    <property type="match status" value="1"/>
</dbReference>
<organism evidence="10 11">
    <name type="scientific">Saccharomyces uvarum</name>
    <name type="common">Yeast</name>
    <name type="synonym">Saccharomyces bayanus var. uvarum</name>
    <dbReference type="NCBI Taxonomy" id="230603"/>
    <lineage>
        <taxon>Eukaryota</taxon>
        <taxon>Fungi</taxon>
        <taxon>Dikarya</taxon>
        <taxon>Ascomycota</taxon>
        <taxon>Saccharomycotina</taxon>
        <taxon>Saccharomycetes</taxon>
        <taxon>Saccharomycetales</taxon>
        <taxon>Saccharomycetaceae</taxon>
        <taxon>Saccharomyces</taxon>
    </lineage>
</organism>
<dbReference type="PROSITE" id="PS00292">
    <property type="entry name" value="CYCLINS"/>
    <property type="match status" value="1"/>
</dbReference>
<comment type="function">
    <text evidence="6">G1/S-specific cyclin essential for the control of the cell cycle at the G1/S (start) transition.</text>
</comment>
<dbReference type="PANTHER" id="PTHR21615:SF2">
    <property type="entry name" value="CYCLIN N-TERMINAL DOMAIN-CONTAINING PROTEIN 1"/>
    <property type="match status" value="1"/>
</dbReference>
<accession>A0AA35NLH4</accession>
<dbReference type="InterPro" id="IPR036915">
    <property type="entry name" value="Cyclin-like_sf"/>
</dbReference>
<feature type="region of interest" description="Disordered" evidence="8">
    <location>
        <begin position="233"/>
        <end position="258"/>
    </location>
</feature>
<dbReference type="GO" id="GO:0016538">
    <property type="term" value="F:cyclin-dependent protein serine/threonine kinase regulator activity"/>
    <property type="evidence" value="ECO:0007669"/>
    <property type="project" value="UniProtKB-ARBA"/>
</dbReference>